<keyword evidence="4" id="KW-1185">Reference proteome</keyword>
<gene>
    <name evidence="2" type="ORF">DNFV4_03172</name>
    <name evidence="3" type="ORF">DNFV4_03174</name>
</gene>
<name>A0AA86N122_9BACT</name>
<proteinExistence type="predicted"/>
<dbReference type="PANTHER" id="PTHR34322">
    <property type="entry name" value="TRANSPOSASE, Y1_TNP DOMAIN-CONTAINING"/>
    <property type="match status" value="1"/>
</dbReference>
<evidence type="ECO:0000259" key="1">
    <source>
        <dbReference type="SMART" id="SM01321"/>
    </source>
</evidence>
<dbReference type="Pfam" id="PF01797">
    <property type="entry name" value="Y1_Tnp"/>
    <property type="match status" value="1"/>
</dbReference>
<dbReference type="SUPFAM" id="SSF48295">
    <property type="entry name" value="TrpR-like"/>
    <property type="match status" value="1"/>
</dbReference>
<evidence type="ECO:0000313" key="2">
    <source>
        <dbReference type="EMBL" id="CAI4032742.1"/>
    </source>
</evidence>
<dbReference type="GO" id="GO:0006313">
    <property type="term" value="P:DNA transposition"/>
    <property type="evidence" value="ECO:0007669"/>
    <property type="project" value="InterPro"/>
</dbReference>
<dbReference type="GO" id="GO:0043565">
    <property type="term" value="F:sequence-specific DNA binding"/>
    <property type="evidence" value="ECO:0007669"/>
    <property type="project" value="InterPro"/>
</dbReference>
<organism evidence="2 4">
    <name type="scientific">Nitrospira tepida</name>
    <dbReference type="NCBI Taxonomy" id="2973512"/>
    <lineage>
        <taxon>Bacteria</taxon>
        <taxon>Pseudomonadati</taxon>
        <taxon>Nitrospirota</taxon>
        <taxon>Nitrospiria</taxon>
        <taxon>Nitrospirales</taxon>
        <taxon>Nitrospiraceae</taxon>
        <taxon>Nitrospira</taxon>
    </lineage>
</organism>
<evidence type="ECO:0000313" key="4">
    <source>
        <dbReference type="Proteomes" id="UP001179121"/>
    </source>
</evidence>
<dbReference type="PANTHER" id="PTHR34322:SF2">
    <property type="entry name" value="TRANSPOSASE IS200-LIKE DOMAIN-CONTAINING PROTEIN"/>
    <property type="match status" value="1"/>
</dbReference>
<dbReference type="EMBL" id="OX365700">
    <property type="protein sequence ID" value="CAI4032744.1"/>
    <property type="molecule type" value="Genomic_DNA"/>
</dbReference>
<dbReference type="InterPro" id="IPR036515">
    <property type="entry name" value="Transposase_17_sf"/>
</dbReference>
<dbReference type="AlphaFoldDB" id="A0AA86N122"/>
<sequence>MPRKPRVEFEGALYHVIARGNRRAALFHDDADYQTYLDRLERYRQRDGMTLYAYVLMANHVHLLVETGIVPLSRTMQTLQFTYSQYYNRRYRKTGHLFQGRYTAILCDREAYLLELVRYLHLNPARLRTPLNPWSYKWSSHRAYLGESGTVQVQSATVLDQFHRQLGPARQAYLQFLKAGIRQGHDERYYETVDQRFLGDARFVAEVGRRAGKRYPVTTRPRRVSFERLLHAIADLHGVMPHAIFAPGRRRAPVPARAMLVYLAREWGAVSTQELGRRLQRDPSMISRLASRYAMQRDDKAEAHLSKALNQ</sequence>
<dbReference type="SMART" id="SM01321">
    <property type="entry name" value="Y1_Tnp"/>
    <property type="match status" value="1"/>
</dbReference>
<dbReference type="Gene3D" id="3.30.70.1290">
    <property type="entry name" value="Transposase IS200-like"/>
    <property type="match status" value="1"/>
</dbReference>
<evidence type="ECO:0000313" key="3">
    <source>
        <dbReference type="EMBL" id="CAI4032744.1"/>
    </source>
</evidence>
<reference evidence="2" key="1">
    <citation type="submission" date="2022-10" db="EMBL/GenBank/DDBJ databases">
        <authorList>
            <person name="Koch H."/>
        </authorList>
    </citation>
    <scope>NUCLEOTIDE SEQUENCE</scope>
    <source>
        <strain evidence="2">DNF</strain>
    </source>
</reference>
<protein>
    <submittedName>
        <fullName evidence="2">Transposase</fullName>
    </submittedName>
</protein>
<dbReference type="SUPFAM" id="SSF143422">
    <property type="entry name" value="Transposase IS200-like"/>
    <property type="match status" value="1"/>
</dbReference>
<feature type="domain" description="Transposase IS200-like" evidence="1">
    <location>
        <begin position="9"/>
        <end position="123"/>
    </location>
</feature>
<dbReference type="Gene3D" id="1.10.1750.10">
    <property type="match status" value="1"/>
</dbReference>
<dbReference type="KEGG" id="nti:DNFV4_03172"/>
<dbReference type="GO" id="GO:0004803">
    <property type="term" value="F:transposase activity"/>
    <property type="evidence" value="ECO:0007669"/>
    <property type="project" value="InterPro"/>
</dbReference>
<dbReference type="KEGG" id="nti:DNFV4_03174"/>
<accession>A0AA86N122</accession>
<dbReference type="InterPro" id="IPR010921">
    <property type="entry name" value="Trp_repressor/repl_initiator"/>
</dbReference>
<dbReference type="EMBL" id="OX365700">
    <property type="protein sequence ID" value="CAI4032742.1"/>
    <property type="molecule type" value="Genomic_DNA"/>
</dbReference>
<dbReference type="Proteomes" id="UP001179121">
    <property type="component" value="Chromosome"/>
</dbReference>
<dbReference type="InterPro" id="IPR002686">
    <property type="entry name" value="Transposase_17"/>
</dbReference>